<dbReference type="Proteomes" id="UP001141806">
    <property type="component" value="Unassembled WGS sequence"/>
</dbReference>
<dbReference type="Gene3D" id="3.20.180.10">
    <property type="entry name" value="PNP-oxidase-like"/>
    <property type="match status" value="1"/>
</dbReference>
<feature type="region of interest" description="Disordered" evidence="1">
    <location>
        <begin position="257"/>
        <end position="290"/>
    </location>
</feature>
<keyword evidence="3" id="KW-1185">Reference proteome</keyword>
<dbReference type="InterPro" id="IPR037119">
    <property type="entry name" value="Haem_oxidase_HugZ-like_sf"/>
</dbReference>
<sequence length="563" mass="62716">MSRHPWGKVPRGCACLVGSHSVWMETESHEIPEASSDAQILNWEMMTMMESALAVGFRSSAGSSLSVTVANYRPFWSSDDSTGVHSAFRRVSHLNSLDVPWNRTRRIVDGSSFTMRNYLLPQSRVRATEECSDSASDPLECDGKSYYHPFEDIGESTSQDGGDARLTAAETTRTIIEVNTNATLMFSALINNEVHENIFLPELPYLTDEYGNIYFGVNNDEDILQTLTSGNNFVQVIIGLDTMEMLSEMELSGSTDIDFGIEEITGGDDDDDDDDDEDEDDDDDDDEGDYEKDWVAILEDEDDESDSDESLVDWAKLETLRSSHPMYFAKKLAEAASDLSMDWMDQPSAGLAIQGLLKPAFVEEHPLIQKHMSGLKSCKDDQNQVQKNLEDKLEDIGMLNGDDHESASSKDGSIWAEGQEKAESVKPGTSFYKLEMIKILLISPHGHQTVVEVNDFRRAMPDAIAHSAAKIISRLNSGGESIIQALKSLCWRCKGIKVEEVTLVGVDSLGFDLRVCSGTQVQTLRFTFNTRANSEYSADRQLNDLLFPRVQAQKCQQAHQKEC</sequence>
<gene>
    <name evidence="2" type="ORF">NE237_013740</name>
</gene>
<evidence type="ECO:0000313" key="3">
    <source>
        <dbReference type="Proteomes" id="UP001141806"/>
    </source>
</evidence>
<dbReference type="PANTHER" id="PTHR13343:SF28">
    <property type="entry name" value="PENTATRICOPEPTIDE REPEAT (PPR) SUPERFAMILY PROTEIN"/>
    <property type="match status" value="1"/>
</dbReference>
<dbReference type="EMBL" id="JAMYWD010000011">
    <property type="protein sequence ID" value="KAJ4956957.1"/>
    <property type="molecule type" value="Genomic_DNA"/>
</dbReference>
<feature type="compositionally biased region" description="Acidic residues" evidence="1">
    <location>
        <begin position="259"/>
        <end position="290"/>
    </location>
</feature>
<dbReference type="PANTHER" id="PTHR13343">
    <property type="entry name" value="CREG1 PROTEIN"/>
    <property type="match status" value="1"/>
</dbReference>
<proteinExistence type="predicted"/>
<dbReference type="OrthoDB" id="1873930at2759"/>
<protein>
    <submittedName>
        <fullName evidence="2">Uncharacterized protein</fullName>
    </submittedName>
</protein>
<dbReference type="AlphaFoldDB" id="A0A9Q0JZ95"/>
<feature type="region of interest" description="Disordered" evidence="1">
    <location>
        <begin position="398"/>
        <end position="421"/>
    </location>
</feature>
<evidence type="ECO:0000313" key="2">
    <source>
        <dbReference type="EMBL" id="KAJ4956957.1"/>
    </source>
</evidence>
<reference evidence="2" key="1">
    <citation type="journal article" date="2023" name="Plant J.">
        <title>The genome of the king protea, Protea cynaroides.</title>
        <authorList>
            <person name="Chang J."/>
            <person name="Duong T.A."/>
            <person name="Schoeman C."/>
            <person name="Ma X."/>
            <person name="Roodt D."/>
            <person name="Barker N."/>
            <person name="Li Z."/>
            <person name="Van de Peer Y."/>
            <person name="Mizrachi E."/>
        </authorList>
    </citation>
    <scope>NUCLEOTIDE SEQUENCE</scope>
    <source>
        <tissue evidence="2">Young leaves</tissue>
    </source>
</reference>
<feature type="compositionally biased region" description="Basic and acidic residues" evidence="1">
    <location>
        <begin position="398"/>
        <end position="408"/>
    </location>
</feature>
<evidence type="ECO:0000256" key="1">
    <source>
        <dbReference type="SAM" id="MobiDB-lite"/>
    </source>
</evidence>
<comment type="caution">
    <text evidence="2">The sequence shown here is derived from an EMBL/GenBank/DDBJ whole genome shotgun (WGS) entry which is preliminary data.</text>
</comment>
<dbReference type="SUPFAM" id="SSF50475">
    <property type="entry name" value="FMN-binding split barrel"/>
    <property type="match status" value="1"/>
</dbReference>
<organism evidence="2 3">
    <name type="scientific">Protea cynaroides</name>
    <dbReference type="NCBI Taxonomy" id="273540"/>
    <lineage>
        <taxon>Eukaryota</taxon>
        <taxon>Viridiplantae</taxon>
        <taxon>Streptophyta</taxon>
        <taxon>Embryophyta</taxon>
        <taxon>Tracheophyta</taxon>
        <taxon>Spermatophyta</taxon>
        <taxon>Magnoliopsida</taxon>
        <taxon>Proteales</taxon>
        <taxon>Proteaceae</taxon>
        <taxon>Protea</taxon>
    </lineage>
</organism>
<name>A0A9Q0JZ95_9MAGN</name>
<accession>A0A9Q0JZ95</accession>